<dbReference type="Proteomes" id="UP000692954">
    <property type="component" value="Unassembled WGS sequence"/>
</dbReference>
<sequence length="237" mass="27508">MNVFFKITTLMISQCEKNADIIVKNAQVNKIIVNVLKGEALEDLLDSQFYYSSRLQKIQSCPNVLNNCNPFQSNVDNCKCADSIIYNTVDCDYCNEILYDRLNNDCNIQCQQQCTKCINGKCIECATGLLFGYHYINLQRLSLLYDGTKIVNQKCDDGIDIVLLNNFQNDYINSIRLLWLQFFLRSDCQQFNFNKGTCSIYKEKLIIQKNDCQNKVQKKIIKIMLEKNQPTFFINVI</sequence>
<dbReference type="AlphaFoldDB" id="A0A8S1RP33"/>
<gene>
    <name evidence="1" type="ORF">PSON_ATCC_30995.1.T1910028</name>
</gene>
<reference evidence="1" key="1">
    <citation type="submission" date="2021-01" db="EMBL/GenBank/DDBJ databases">
        <authorList>
            <consortium name="Genoscope - CEA"/>
            <person name="William W."/>
        </authorList>
    </citation>
    <scope>NUCLEOTIDE SEQUENCE</scope>
</reference>
<organism evidence="1 2">
    <name type="scientific">Paramecium sonneborni</name>
    <dbReference type="NCBI Taxonomy" id="65129"/>
    <lineage>
        <taxon>Eukaryota</taxon>
        <taxon>Sar</taxon>
        <taxon>Alveolata</taxon>
        <taxon>Ciliophora</taxon>
        <taxon>Intramacronucleata</taxon>
        <taxon>Oligohymenophorea</taxon>
        <taxon>Peniculida</taxon>
        <taxon>Parameciidae</taxon>
        <taxon>Paramecium</taxon>
    </lineage>
</organism>
<dbReference type="EMBL" id="CAJJDN010000191">
    <property type="protein sequence ID" value="CAD8128565.1"/>
    <property type="molecule type" value="Genomic_DNA"/>
</dbReference>
<name>A0A8S1RP33_9CILI</name>
<evidence type="ECO:0000313" key="2">
    <source>
        <dbReference type="Proteomes" id="UP000692954"/>
    </source>
</evidence>
<protein>
    <submittedName>
        <fullName evidence="1">Uncharacterized protein</fullName>
    </submittedName>
</protein>
<proteinExistence type="predicted"/>
<accession>A0A8S1RP33</accession>
<evidence type="ECO:0000313" key="1">
    <source>
        <dbReference type="EMBL" id="CAD8128565.1"/>
    </source>
</evidence>
<comment type="caution">
    <text evidence="1">The sequence shown here is derived from an EMBL/GenBank/DDBJ whole genome shotgun (WGS) entry which is preliminary data.</text>
</comment>
<keyword evidence="2" id="KW-1185">Reference proteome</keyword>